<evidence type="ECO:0000313" key="2">
    <source>
        <dbReference type="EMBL" id="KAJ4451699.1"/>
    </source>
</evidence>
<evidence type="ECO:0000256" key="1">
    <source>
        <dbReference type="SAM" id="MobiDB-lite"/>
    </source>
</evidence>
<sequence length="279" mass="31312">MNPGSNTESYPAFAHIGLRENRKNPNQGTAPKITHHLLVLGGRKTPEKPQPGNLLRPGFEPGPPGFTARRADRYSTDVDLITACNILEWRKRFRKERMFKGGQLVLSKCQKPQSSGTNSVLASISRPPARATSSHRGNELLSQRNYKQLVPVAAGSVCLSIFQDFFNTLSTSCPSMRMLLQDDARPEQAHCAITPAVIAEVDGVILGNRRITMKELRRLVRINHGSVHVIATKHLHYRKICAQWDSHQLTKEQKQTEWVLYGDTCNDTTRKCMHLCPVL</sequence>
<reference evidence="2 3" key="1">
    <citation type="journal article" date="2022" name="Allergy">
        <title>Genome assembly and annotation of Periplaneta americana reveal a comprehensive cockroach allergen profile.</title>
        <authorList>
            <person name="Wang L."/>
            <person name="Xiong Q."/>
            <person name="Saelim N."/>
            <person name="Wang L."/>
            <person name="Nong W."/>
            <person name="Wan A.T."/>
            <person name="Shi M."/>
            <person name="Liu X."/>
            <person name="Cao Q."/>
            <person name="Hui J.H.L."/>
            <person name="Sookrung N."/>
            <person name="Leung T.F."/>
            <person name="Tungtrongchitr A."/>
            <person name="Tsui S.K.W."/>
        </authorList>
    </citation>
    <scope>NUCLEOTIDE SEQUENCE [LARGE SCALE GENOMIC DNA]</scope>
    <source>
        <strain evidence="2">PWHHKU_190912</strain>
    </source>
</reference>
<feature type="region of interest" description="Disordered" evidence="1">
    <location>
        <begin position="110"/>
        <end position="138"/>
    </location>
</feature>
<evidence type="ECO:0000313" key="3">
    <source>
        <dbReference type="Proteomes" id="UP001148838"/>
    </source>
</evidence>
<name>A0ABQ8U267_PERAM</name>
<feature type="compositionally biased region" description="Polar residues" evidence="1">
    <location>
        <begin position="110"/>
        <end position="122"/>
    </location>
</feature>
<dbReference type="EMBL" id="JAJSOF020000001">
    <property type="protein sequence ID" value="KAJ4451699.1"/>
    <property type="molecule type" value="Genomic_DNA"/>
</dbReference>
<protein>
    <submittedName>
        <fullName evidence="2">Uncharacterized protein</fullName>
    </submittedName>
</protein>
<proteinExistence type="predicted"/>
<organism evidence="2 3">
    <name type="scientific">Periplaneta americana</name>
    <name type="common">American cockroach</name>
    <name type="synonym">Blatta americana</name>
    <dbReference type="NCBI Taxonomy" id="6978"/>
    <lineage>
        <taxon>Eukaryota</taxon>
        <taxon>Metazoa</taxon>
        <taxon>Ecdysozoa</taxon>
        <taxon>Arthropoda</taxon>
        <taxon>Hexapoda</taxon>
        <taxon>Insecta</taxon>
        <taxon>Pterygota</taxon>
        <taxon>Neoptera</taxon>
        <taxon>Polyneoptera</taxon>
        <taxon>Dictyoptera</taxon>
        <taxon>Blattodea</taxon>
        <taxon>Blattoidea</taxon>
        <taxon>Blattidae</taxon>
        <taxon>Blattinae</taxon>
        <taxon>Periplaneta</taxon>
    </lineage>
</organism>
<dbReference type="Proteomes" id="UP001148838">
    <property type="component" value="Unassembled WGS sequence"/>
</dbReference>
<keyword evidence="3" id="KW-1185">Reference proteome</keyword>
<gene>
    <name evidence="2" type="ORF">ANN_03169</name>
</gene>
<comment type="caution">
    <text evidence="2">The sequence shown here is derived from an EMBL/GenBank/DDBJ whole genome shotgun (WGS) entry which is preliminary data.</text>
</comment>
<feature type="region of interest" description="Disordered" evidence="1">
    <location>
        <begin position="42"/>
        <end position="62"/>
    </location>
</feature>
<accession>A0ABQ8U267</accession>